<gene>
    <name evidence="2" type="ORF">BQ8794_170141</name>
</gene>
<feature type="compositionally biased region" description="Basic and acidic residues" evidence="1">
    <location>
        <begin position="7"/>
        <end position="22"/>
    </location>
</feature>
<sequence>MTHVKHREVGASDDSRETLRDQLEGTVSRETIRWGNRLILGSGAMCGAPKLPTKRQVFLTARASRHMCRST</sequence>
<dbReference type="AlphaFoldDB" id="A0A1R3V5Y4"/>
<reference evidence="3" key="1">
    <citation type="submission" date="2017-01" db="EMBL/GenBank/DDBJ databases">
        <authorList>
            <person name="Brunel B."/>
        </authorList>
    </citation>
    <scope>NUCLEOTIDE SEQUENCE [LARGE SCALE GENOMIC DNA]</scope>
</reference>
<proteinExistence type="predicted"/>
<dbReference type="STRING" id="1631249.BQ8794_170141"/>
<dbReference type="Proteomes" id="UP000188388">
    <property type="component" value="Unassembled WGS sequence"/>
</dbReference>
<keyword evidence="3" id="KW-1185">Reference proteome</keyword>
<evidence type="ECO:0000313" key="2">
    <source>
        <dbReference type="EMBL" id="SIT54648.1"/>
    </source>
</evidence>
<organism evidence="2 3">
    <name type="scientific">Mesorhizobium prunaredense</name>
    <dbReference type="NCBI Taxonomy" id="1631249"/>
    <lineage>
        <taxon>Bacteria</taxon>
        <taxon>Pseudomonadati</taxon>
        <taxon>Pseudomonadota</taxon>
        <taxon>Alphaproteobacteria</taxon>
        <taxon>Hyphomicrobiales</taxon>
        <taxon>Phyllobacteriaceae</taxon>
        <taxon>Mesorhizobium</taxon>
    </lineage>
</organism>
<feature type="region of interest" description="Disordered" evidence="1">
    <location>
        <begin position="1"/>
        <end position="22"/>
    </location>
</feature>
<accession>A0A1R3V5Y4</accession>
<evidence type="ECO:0000313" key="3">
    <source>
        <dbReference type="Proteomes" id="UP000188388"/>
    </source>
</evidence>
<evidence type="ECO:0000256" key="1">
    <source>
        <dbReference type="SAM" id="MobiDB-lite"/>
    </source>
</evidence>
<dbReference type="EMBL" id="FTPD01000009">
    <property type="protein sequence ID" value="SIT54648.1"/>
    <property type="molecule type" value="Genomic_DNA"/>
</dbReference>
<protein>
    <submittedName>
        <fullName evidence="2">Uncharacterized protein</fullName>
    </submittedName>
</protein>
<name>A0A1R3V5Y4_9HYPH</name>